<dbReference type="Proteomes" id="UP000062519">
    <property type="component" value="Chromosome 1"/>
</dbReference>
<protein>
    <submittedName>
        <fullName evidence="1">Uncharacterized protein</fullName>
    </submittedName>
</protein>
<name>A0A1B4FBZ4_9BURK</name>
<reference evidence="1 2" key="1">
    <citation type="submission" date="2015-12" db="EMBL/GenBank/DDBJ databases">
        <title>Diversity of Burkholderia near neighbor genomes.</title>
        <authorList>
            <person name="Sahl J."/>
            <person name="Wagner D."/>
            <person name="Keim P."/>
        </authorList>
    </citation>
    <scope>NUCLEOTIDE SEQUENCE [LARGE SCALE GENOMIC DNA]</scope>
    <source>
        <strain evidence="1 2">BDU6</strain>
    </source>
</reference>
<proteinExistence type="predicted"/>
<dbReference type="AlphaFoldDB" id="A0A1B4FBZ4"/>
<organism evidence="1 2">
    <name type="scientific">Burkholderia mayonis</name>
    <dbReference type="NCBI Taxonomy" id="1385591"/>
    <lineage>
        <taxon>Bacteria</taxon>
        <taxon>Pseudomonadati</taxon>
        <taxon>Pseudomonadota</taxon>
        <taxon>Betaproteobacteria</taxon>
        <taxon>Burkholderiales</taxon>
        <taxon>Burkholderiaceae</taxon>
        <taxon>Burkholderia</taxon>
        <taxon>pseudomallei group</taxon>
    </lineage>
</organism>
<keyword evidence="2" id="KW-1185">Reference proteome</keyword>
<accession>A0A1B4FBZ4</accession>
<sequence length="66" mass="7330">MPAGVNLAILLDAWQRIRRAPTMHTRPPRMLTAGLFARLARPLFRFVSASRNMYPVGVPLGSVSIL</sequence>
<gene>
    <name evidence="1" type="ORF">WS70_04490</name>
</gene>
<evidence type="ECO:0000313" key="1">
    <source>
        <dbReference type="EMBL" id="AOJ01179.1"/>
    </source>
</evidence>
<dbReference type="KEGG" id="buu:WS70_04490"/>
<dbReference type="EMBL" id="CP013386">
    <property type="protein sequence ID" value="AOJ01179.1"/>
    <property type="molecule type" value="Genomic_DNA"/>
</dbReference>
<evidence type="ECO:0000313" key="2">
    <source>
        <dbReference type="Proteomes" id="UP000062519"/>
    </source>
</evidence>